<dbReference type="Proteomes" id="UP000002878">
    <property type="component" value="Chromosome"/>
</dbReference>
<dbReference type="KEGG" id="bqy:MUS_0255"/>
<feature type="transmembrane region" description="Helical" evidence="1">
    <location>
        <begin position="21"/>
        <end position="44"/>
    </location>
</feature>
<evidence type="ECO:0000313" key="2">
    <source>
        <dbReference type="EMBL" id="AFJ60337.1"/>
    </source>
</evidence>
<accession>I2C113</accession>
<keyword evidence="1" id="KW-1133">Transmembrane helix</keyword>
<evidence type="ECO:0000313" key="3">
    <source>
        <dbReference type="Proteomes" id="UP000002878"/>
    </source>
</evidence>
<dbReference type="EMBL" id="CP003332">
    <property type="protein sequence ID" value="AFJ60337.1"/>
    <property type="molecule type" value="Genomic_DNA"/>
</dbReference>
<keyword evidence="1" id="KW-0472">Membrane</keyword>
<organism evidence="2 3">
    <name type="scientific">Bacillus amyloliquefaciens (strain Y2)</name>
    <name type="common">Bacillus amyloliquefaciens subsp. plantarum (strain B9601-Y2)</name>
    <dbReference type="NCBI Taxonomy" id="1155777"/>
    <lineage>
        <taxon>Bacteria</taxon>
        <taxon>Bacillati</taxon>
        <taxon>Bacillota</taxon>
        <taxon>Bacilli</taxon>
        <taxon>Bacillales</taxon>
        <taxon>Bacillaceae</taxon>
        <taxon>Bacillus</taxon>
        <taxon>Bacillus amyloliquefaciens group</taxon>
    </lineage>
</organism>
<sequence>MGAAGRDEEQSRDKCNEGHELFFHSFLSFSLFMKFFLSPVNALVRHSSEENNR</sequence>
<gene>
    <name evidence="2" type="ORF">MUS_0255</name>
</gene>
<keyword evidence="1" id="KW-0812">Transmembrane</keyword>
<proteinExistence type="predicted"/>
<dbReference type="AlphaFoldDB" id="I2C113"/>
<dbReference type="HOGENOM" id="CLU_3058166_0_0_9"/>
<reference evidence="2 3" key="1">
    <citation type="journal article" date="2012" name="J. Biotechnol.">
        <title>Genome sequence of the plant growth promoting strain Bacillus amyloliquefaciens subsp. plantarum B9601-Y2 and expression of mersacidin and other secondary metabolites.</title>
        <authorList>
            <person name="He P."/>
            <person name="Hao K."/>
            <person name="Blom J."/>
            <person name="Ruckert C."/>
            <person name="Vater J."/>
            <person name="Mao Z."/>
            <person name="Wu Y."/>
            <person name="Hou M."/>
            <person name="He P."/>
            <person name="He Y."/>
            <person name="Borriss R."/>
        </authorList>
    </citation>
    <scope>NUCLEOTIDE SEQUENCE [LARGE SCALE GENOMIC DNA]</scope>
    <source>
        <strain evidence="2">Y2</strain>
    </source>
</reference>
<evidence type="ECO:0000256" key="1">
    <source>
        <dbReference type="SAM" id="Phobius"/>
    </source>
</evidence>
<protein>
    <submittedName>
        <fullName evidence="2">Uncharacterized protein</fullName>
    </submittedName>
</protein>
<name>I2C113_BACAY</name>